<comment type="subcellular location">
    <subcellularLocation>
        <location evidence="1">Cytoplasm</location>
    </subcellularLocation>
</comment>
<dbReference type="Gene3D" id="1.10.220.20">
    <property type="match status" value="1"/>
</dbReference>
<evidence type="ECO:0000259" key="7">
    <source>
        <dbReference type="PROSITE" id="PS50190"/>
    </source>
</evidence>
<feature type="region of interest" description="Disordered" evidence="6">
    <location>
        <begin position="15"/>
        <end position="38"/>
    </location>
</feature>
<evidence type="ECO:0000256" key="5">
    <source>
        <dbReference type="ARBA" id="ARBA00023054"/>
    </source>
</evidence>
<evidence type="ECO:0000313" key="8">
    <source>
        <dbReference type="EMBL" id="GMT24060.1"/>
    </source>
</evidence>
<evidence type="ECO:0000256" key="2">
    <source>
        <dbReference type="ARBA" id="ARBA00006248"/>
    </source>
</evidence>
<feature type="non-terminal residue" evidence="8">
    <location>
        <position position="1"/>
    </location>
</feature>
<dbReference type="SMART" id="SM00222">
    <property type="entry name" value="Sec7"/>
    <property type="match status" value="1"/>
</dbReference>
<dbReference type="Proteomes" id="UP001432322">
    <property type="component" value="Unassembled WGS sequence"/>
</dbReference>
<evidence type="ECO:0000313" key="9">
    <source>
        <dbReference type="Proteomes" id="UP001432322"/>
    </source>
</evidence>
<feature type="region of interest" description="Disordered" evidence="6">
    <location>
        <begin position="498"/>
        <end position="517"/>
    </location>
</feature>
<keyword evidence="3" id="KW-0963">Cytoplasm</keyword>
<dbReference type="CDD" id="cd00171">
    <property type="entry name" value="Sec7"/>
    <property type="match status" value="1"/>
</dbReference>
<proteinExistence type="inferred from homology"/>
<feature type="domain" description="SEC7" evidence="7">
    <location>
        <begin position="117"/>
        <end position="310"/>
    </location>
</feature>
<dbReference type="GO" id="GO:0005085">
    <property type="term" value="F:guanyl-nucleotide exchange factor activity"/>
    <property type="evidence" value="ECO:0007669"/>
    <property type="project" value="InterPro"/>
</dbReference>
<dbReference type="InterPro" id="IPR000904">
    <property type="entry name" value="Sec7_dom"/>
</dbReference>
<dbReference type="Gene3D" id="1.10.1000.11">
    <property type="entry name" value="Arf Nucleotide-binding Site Opener,domain 2"/>
    <property type="match status" value="1"/>
</dbReference>
<dbReference type="PROSITE" id="PS50190">
    <property type="entry name" value="SEC7"/>
    <property type="match status" value="1"/>
</dbReference>
<dbReference type="GO" id="GO:0032012">
    <property type="term" value="P:regulation of ARF protein signal transduction"/>
    <property type="evidence" value="ECO:0007669"/>
    <property type="project" value="InterPro"/>
</dbReference>
<evidence type="ECO:0000256" key="4">
    <source>
        <dbReference type="ARBA" id="ARBA00022553"/>
    </source>
</evidence>
<evidence type="ECO:0000256" key="3">
    <source>
        <dbReference type="ARBA" id="ARBA00022490"/>
    </source>
</evidence>
<feature type="region of interest" description="Disordered" evidence="6">
    <location>
        <begin position="531"/>
        <end position="577"/>
    </location>
</feature>
<keyword evidence="4" id="KW-0597">Phosphoprotein</keyword>
<name>A0AAV5W177_9BILA</name>
<organism evidence="8 9">
    <name type="scientific">Pristionchus fissidentatus</name>
    <dbReference type="NCBI Taxonomy" id="1538716"/>
    <lineage>
        <taxon>Eukaryota</taxon>
        <taxon>Metazoa</taxon>
        <taxon>Ecdysozoa</taxon>
        <taxon>Nematoda</taxon>
        <taxon>Chromadorea</taxon>
        <taxon>Rhabditida</taxon>
        <taxon>Rhabditina</taxon>
        <taxon>Diplogasteromorpha</taxon>
        <taxon>Diplogasteroidea</taxon>
        <taxon>Neodiplogasteridae</taxon>
        <taxon>Pristionchus</taxon>
    </lineage>
</organism>
<dbReference type="GO" id="GO:0030036">
    <property type="term" value="P:actin cytoskeleton organization"/>
    <property type="evidence" value="ECO:0007669"/>
    <property type="project" value="TreeGrafter"/>
</dbReference>
<protein>
    <recommendedName>
        <fullName evidence="7">SEC7 domain-containing protein</fullName>
    </recommendedName>
</protein>
<feature type="region of interest" description="Disordered" evidence="6">
    <location>
        <begin position="471"/>
        <end position="490"/>
    </location>
</feature>
<accession>A0AAV5W177</accession>
<dbReference type="PANTHER" id="PTHR10663:SF342">
    <property type="entry name" value="FI21420P1"/>
    <property type="match status" value="1"/>
</dbReference>
<sequence>ESLMSPRLVTRRLMGERNCPSERQSPSHIPSPLLMSPVDPISPTGAPLVWVPRASVPYPYGENGRREGGMPPPPPPLQMTGGLPRGGGGHVPPHIQSNSLSRMDKRERRERHEEVQRQVSDVERKRQYRVALNFFNKNPNKGVQLLTQWGFVDESAESLAKLMFGRRGLSKQMIGEYLGQHEQFHTYVLDLFISQIDVQGLEVDDALRKVLSFFRLPGESQKIERIMETFSKHYARSNPIRAQCFIGGADTIHVLVYAMIMLQTSLHNPAVHSSSRMNKAQFIKLLDGADSGKIMDKEMLSGIYDRIGAEEFKQGEDHVTQVLKVEADIVGKDKPRLSECHRRLVCYCRLHSIVDPSKKQSESVHERDVYLFNDMVLVTKSAAKKKTRNGFQYILKSYSTLLGAKVKLFSNSYYAYGIDIDCRPSGPQLIFAAKNHDDRIRFVNDVHEAILECTQMEAVRIEMEFGKQHPGCKSGVNERGTNGGGNGTTMMAVTVPRVEKSEETNNGRSDSQRDSGVSSVLVDVLGGISVSSPSDTSSASSGVSSSSLIPAETSMGSNGLGVSNSSPHPRSSHTFTRRLSFNSLDSGMVDEHFESAAM</sequence>
<evidence type="ECO:0000256" key="1">
    <source>
        <dbReference type="ARBA" id="ARBA00004496"/>
    </source>
</evidence>
<evidence type="ECO:0000256" key="6">
    <source>
        <dbReference type="SAM" id="MobiDB-lite"/>
    </source>
</evidence>
<dbReference type="InterPro" id="IPR011993">
    <property type="entry name" value="PH-like_dom_sf"/>
</dbReference>
<keyword evidence="5" id="KW-0175">Coiled coil</keyword>
<dbReference type="EMBL" id="BTSY01000004">
    <property type="protein sequence ID" value="GMT24060.1"/>
    <property type="molecule type" value="Genomic_DNA"/>
</dbReference>
<dbReference type="Gene3D" id="2.30.29.30">
    <property type="entry name" value="Pleckstrin-homology domain (PH domain)/Phosphotyrosine-binding domain (PTB)"/>
    <property type="match status" value="1"/>
</dbReference>
<dbReference type="SUPFAM" id="SSF48425">
    <property type="entry name" value="Sec7 domain"/>
    <property type="match status" value="1"/>
</dbReference>
<feature type="compositionally biased region" description="Basic and acidic residues" evidence="6">
    <location>
        <begin position="498"/>
        <end position="513"/>
    </location>
</feature>
<dbReference type="InterPro" id="IPR023394">
    <property type="entry name" value="Sec7_C_sf"/>
</dbReference>
<dbReference type="GO" id="GO:0005737">
    <property type="term" value="C:cytoplasm"/>
    <property type="evidence" value="ECO:0007669"/>
    <property type="project" value="UniProtKB-SubCell"/>
</dbReference>
<keyword evidence="9" id="KW-1185">Reference proteome</keyword>
<dbReference type="Pfam" id="PF01369">
    <property type="entry name" value="Sec7"/>
    <property type="match status" value="1"/>
</dbReference>
<feature type="compositionally biased region" description="Low complexity" evidence="6">
    <location>
        <begin position="531"/>
        <end position="547"/>
    </location>
</feature>
<dbReference type="Pfam" id="PF16453">
    <property type="entry name" value="IQ_SEC7_PH"/>
    <property type="match status" value="1"/>
</dbReference>
<dbReference type="PANTHER" id="PTHR10663">
    <property type="entry name" value="GUANYL-NUCLEOTIDE EXCHANGE FACTOR"/>
    <property type="match status" value="1"/>
</dbReference>
<gene>
    <name evidence="8" type="ORF">PFISCL1PPCAC_15357</name>
</gene>
<comment type="similarity">
    <text evidence="2">Belongs to the BRAG family.</text>
</comment>
<dbReference type="AlphaFoldDB" id="A0AAV5W177"/>
<dbReference type="SUPFAM" id="SSF50729">
    <property type="entry name" value="PH domain-like"/>
    <property type="match status" value="1"/>
</dbReference>
<feature type="region of interest" description="Disordered" evidence="6">
    <location>
        <begin position="61"/>
        <end position="120"/>
    </location>
</feature>
<reference evidence="8" key="1">
    <citation type="submission" date="2023-10" db="EMBL/GenBank/DDBJ databases">
        <title>Genome assembly of Pristionchus species.</title>
        <authorList>
            <person name="Yoshida K."/>
            <person name="Sommer R.J."/>
        </authorList>
    </citation>
    <scope>NUCLEOTIDE SEQUENCE</scope>
    <source>
        <strain evidence="8">RS5133</strain>
    </source>
</reference>
<comment type="caution">
    <text evidence="8">The sequence shown here is derived from an EMBL/GenBank/DDBJ whole genome shotgun (WGS) entry which is preliminary data.</text>
</comment>
<dbReference type="InterPro" id="IPR035999">
    <property type="entry name" value="Sec7_dom_sf"/>
</dbReference>
<feature type="compositionally biased region" description="Basic and acidic residues" evidence="6">
    <location>
        <begin position="102"/>
        <end position="120"/>
    </location>
</feature>
<feature type="compositionally biased region" description="Polar residues" evidence="6">
    <location>
        <begin position="554"/>
        <end position="577"/>
    </location>
</feature>
<dbReference type="InterPro" id="IPR033742">
    <property type="entry name" value="IQSEC_PH"/>
</dbReference>